<dbReference type="AlphaFoldDB" id="A0AAU9WMY3"/>
<dbReference type="EMBL" id="CALNXJ010000017">
    <property type="protein sequence ID" value="CAH3119731.1"/>
    <property type="molecule type" value="Genomic_DNA"/>
</dbReference>
<accession>A0AAU9WMY3</accession>
<organism evidence="2 3">
    <name type="scientific">Pocillopora meandrina</name>
    <dbReference type="NCBI Taxonomy" id="46732"/>
    <lineage>
        <taxon>Eukaryota</taxon>
        <taxon>Metazoa</taxon>
        <taxon>Cnidaria</taxon>
        <taxon>Anthozoa</taxon>
        <taxon>Hexacorallia</taxon>
        <taxon>Scleractinia</taxon>
        <taxon>Astrocoeniina</taxon>
        <taxon>Pocilloporidae</taxon>
        <taxon>Pocillopora</taxon>
    </lineage>
</organism>
<dbReference type="InterPro" id="IPR026185">
    <property type="entry name" value="EPSTI1"/>
</dbReference>
<protein>
    <submittedName>
        <fullName evidence="2">Uncharacterized protein</fullName>
    </submittedName>
</protein>
<proteinExistence type="predicted"/>
<keyword evidence="3" id="KW-1185">Reference proteome</keyword>
<dbReference type="PANTHER" id="PTHR22529">
    <property type="entry name" value="EPITHELIAL-STROMAL INTERACTION PROTEIN 1"/>
    <property type="match status" value="1"/>
</dbReference>
<feature type="compositionally biased region" description="Polar residues" evidence="1">
    <location>
        <begin position="1"/>
        <end position="46"/>
    </location>
</feature>
<reference evidence="2 3" key="1">
    <citation type="submission" date="2022-05" db="EMBL/GenBank/DDBJ databases">
        <authorList>
            <consortium name="Genoscope - CEA"/>
            <person name="William W."/>
        </authorList>
    </citation>
    <scope>NUCLEOTIDE SEQUENCE [LARGE SCALE GENOMIC DNA]</scope>
</reference>
<evidence type="ECO:0000256" key="1">
    <source>
        <dbReference type="SAM" id="MobiDB-lite"/>
    </source>
</evidence>
<dbReference type="PANTHER" id="PTHR22529:SF1">
    <property type="entry name" value="EPITHELIAL-STROMAL INTERACTION PROTEIN 1"/>
    <property type="match status" value="1"/>
</dbReference>
<gene>
    <name evidence="2" type="ORF">PMEA_00008438</name>
</gene>
<name>A0AAU9WMY3_9CNID</name>
<feature type="region of interest" description="Disordered" evidence="1">
    <location>
        <begin position="1"/>
        <end position="161"/>
    </location>
</feature>
<evidence type="ECO:0000313" key="3">
    <source>
        <dbReference type="Proteomes" id="UP001159428"/>
    </source>
</evidence>
<evidence type="ECO:0000313" key="2">
    <source>
        <dbReference type="EMBL" id="CAH3119731.1"/>
    </source>
</evidence>
<sequence>MSYSRTYRNSNGVGAYRTNLNEGQNERQGATGSQAEQPQQEETASPSLERVNRRDGFTMFRPDEKKRAHLTEMARREEEDARAHREARRVQHVHERPARVGGTTGYSTVVKQKQKAVTSASKGLEMQKKREQWQREKREREEKELQEKKAKARAQSERNEALRAVRAQEAMERHRNDHRWKNEEFLDRLERESDRYDYYR</sequence>
<feature type="compositionally biased region" description="Basic and acidic residues" evidence="1">
    <location>
        <begin position="125"/>
        <end position="161"/>
    </location>
</feature>
<comment type="caution">
    <text evidence="2">The sequence shown here is derived from an EMBL/GenBank/DDBJ whole genome shotgun (WGS) entry which is preliminary data.</text>
</comment>
<feature type="compositionally biased region" description="Basic and acidic residues" evidence="1">
    <location>
        <begin position="50"/>
        <end position="98"/>
    </location>
</feature>
<dbReference type="Proteomes" id="UP001159428">
    <property type="component" value="Unassembled WGS sequence"/>
</dbReference>
<feature type="compositionally biased region" description="Polar residues" evidence="1">
    <location>
        <begin position="105"/>
        <end position="121"/>
    </location>
</feature>